<accession>A0A562UBX1</accession>
<dbReference type="EMBL" id="VLLI01000002">
    <property type="protein sequence ID" value="TWJ03294.1"/>
    <property type="molecule type" value="Genomic_DNA"/>
</dbReference>
<comment type="caution">
    <text evidence="1">The sequence shown here is derived from an EMBL/GenBank/DDBJ whole genome shotgun (WGS) entry which is preliminary data.</text>
</comment>
<reference evidence="1 2" key="1">
    <citation type="submission" date="2019-07" db="EMBL/GenBank/DDBJ databases">
        <title>Genomic Encyclopedia of Archaeal and Bacterial Type Strains, Phase II (KMG-II): from individual species to whole genera.</title>
        <authorList>
            <person name="Goeker M."/>
        </authorList>
    </citation>
    <scope>NUCLEOTIDE SEQUENCE [LARGE SCALE GENOMIC DNA]</scope>
    <source>
        <strain evidence="1 2">ATCC BAA-1854</strain>
    </source>
</reference>
<protein>
    <submittedName>
        <fullName evidence="1">Uncharacterized protein</fullName>
    </submittedName>
</protein>
<dbReference type="Proteomes" id="UP000317010">
    <property type="component" value="Unassembled WGS sequence"/>
</dbReference>
<evidence type="ECO:0000313" key="2">
    <source>
        <dbReference type="Proteomes" id="UP000317010"/>
    </source>
</evidence>
<organism evidence="1 2">
    <name type="scientific">Mucilaginibacter frigoritolerans</name>
    <dbReference type="NCBI Taxonomy" id="652788"/>
    <lineage>
        <taxon>Bacteria</taxon>
        <taxon>Pseudomonadati</taxon>
        <taxon>Bacteroidota</taxon>
        <taxon>Sphingobacteriia</taxon>
        <taxon>Sphingobacteriales</taxon>
        <taxon>Sphingobacteriaceae</taxon>
        <taxon>Mucilaginibacter</taxon>
    </lineage>
</organism>
<keyword evidence="2" id="KW-1185">Reference proteome</keyword>
<sequence>MQDHDYVGKTQDVLSTLKTEIKKILEDSIEHLDENAKANQIRDFVIACAADVRNHQLKDVKNNQPDQNGNYSLKESVDAFKDEEAFPYLLDRIKDKPEVKDQIVQLATDCRQAIIDIVNDRI</sequence>
<dbReference type="AlphaFoldDB" id="A0A562UBX1"/>
<gene>
    <name evidence="1" type="ORF">JN11_00832</name>
</gene>
<dbReference type="RefSeq" id="WP_144909888.1">
    <property type="nucleotide sequence ID" value="NZ_VLLI01000002.1"/>
</dbReference>
<name>A0A562UBX1_9SPHI</name>
<evidence type="ECO:0000313" key="1">
    <source>
        <dbReference type="EMBL" id="TWJ03294.1"/>
    </source>
</evidence>
<proteinExistence type="predicted"/>